<organism evidence="2">
    <name type="scientific">viral metagenome</name>
    <dbReference type="NCBI Taxonomy" id="1070528"/>
    <lineage>
        <taxon>unclassified sequences</taxon>
        <taxon>metagenomes</taxon>
        <taxon>organismal metagenomes</taxon>
    </lineage>
</organism>
<reference evidence="2" key="1">
    <citation type="journal article" date="2020" name="Nature">
        <title>Giant virus diversity and host interactions through global metagenomics.</title>
        <authorList>
            <person name="Schulz F."/>
            <person name="Roux S."/>
            <person name="Paez-Espino D."/>
            <person name="Jungbluth S."/>
            <person name="Walsh D.A."/>
            <person name="Denef V.J."/>
            <person name="McMahon K.D."/>
            <person name="Konstantinidis K.T."/>
            <person name="Eloe-Fadrosh E.A."/>
            <person name="Kyrpides N.C."/>
            <person name="Woyke T."/>
        </authorList>
    </citation>
    <scope>NUCLEOTIDE SEQUENCE</scope>
    <source>
        <strain evidence="2">GVMAG-M-3300023184-51</strain>
    </source>
</reference>
<dbReference type="AlphaFoldDB" id="A0A6C0I8E0"/>
<feature type="region of interest" description="Disordered" evidence="1">
    <location>
        <begin position="418"/>
        <end position="442"/>
    </location>
</feature>
<protein>
    <submittedName>
        <fullName evidence="2">Uncharacterized protein</fullName>
    </submittedName>
</protein>
<evidence type="ECO:0000256" key="1">
    <source>
        <dbReference type="SAM" id="MobiDB-lite"/>
    </source>
</evidence>
<feature type="compositionally biased region" description="Basic and acidic residues" evidence="1">
    <location>
        <begin position="233"/>
        <end position="244"/>
    </location>
</feature>
<feature type="compositionally biased region" description="Low complexity" evidence="1">
    <location>
        <begin position="419"/>
        <end position="431"/>
    </location>
</feature>
<sequence>MDAKLNKVKTNFNKIKDIRIAVVNIITTLEVKITKLKGMTNDFIKNNQETLFVFGLDSFMFQSKMIDYEYADMQKYFLALNNRMYCEYYKLYKIVSEYIEQNNGISQNKTFEMIKANSKFPIYKDLEPYKQYNFDTIEDVHKTIISLLNIINDYIVLKDAELENFKVKQYSGFNINNFVNTFDYNVIMVKQKLSLFISYLEFFHIIHTKHFKRFSKKMKLMDDYINDDIQFDESPRRKGSRDFDDSSSDGGSSSGGGAGAVPPFKPPAVPRKSLLKKGGESVINGLRAFEQRAKPKVDLTSNDINVNLVISESSSEISEVDAVLANLSEDNIAAITRERSETISKQLNEDPKMVTKMFDELTKTFEGDDNESVKSNDSKGSRKGSVDIKKIVEDKEEIKEEVKPEVVSETSDIIDDMLNDVNLNNPNPENNANKKKRKGKKK</sequence>
<feature type="region of interest" description="Disordered" evidence="1">
    <location>
        <begin position="232"/>
        <end position="270"/>
    </location>
</feature>
<evidence type="ECO:0000313" key="2">
    <source>
        <dbReference type="EMBL" id="QHT88860.1"/>
    </source>
</evidence>
<accession>A0A6C0I8E0</accession>
<dbReference type="EMBL" id="MN740125">
    <property type="protein sequence ID" value="QHT88860.1"/>
    <property type="molecule type" value="Genomic_DNA"/>
</dbReference>
<feature type="compositionally biased region" description="Basic residues" evidence="1">
    <location>
        <begin position="433"/>
        <end position="442"/>
    </location>
</feature>
<name>A0A6C0I8E0_9ZZZZ</name>
<proteinExistence type="predicted"/>
<feature type="region of interest" description="Disordered" evidence="1">
    <location>
        <begin position="366"/>
        <end position="386"/>
    </location>
</feature>